<dbReference type="Pfam" id="PF02801">
    <property type="entry name" value="Ketoacyl-synt_C"/>
    <property type="match status" value="1"/>
</dbReference>
<dbReference type="GO" id="GO:0004315">
    <property type="term" value="F:3-oxoacyl-[acyl-carrier-protein] synthase activity"/>
    <property type="evidence" value="ECO:0007669"/>
    <property type="project" value="InterPro"/>
</dbReference>
<dbReference type="Pfam" id="PF16197">
    <property type="entry name" value="KAsynt_C_assoc"/>
    <property type="match status" value="1"/>
</dbReference>
<gene>
    <name evidence="8" type="ORF">E4099_30635</name>
</gene>
<dbReference type="Pfam" id="PF00109">
    <property type="entry name" value="ketoacyl-synt"/>
    <property type="match status" value="1"/>
</dbReference>
<organism evidence="8 9">
    <name type="scientific">Streptomyces palmae</name>
    <dbReference type="NCBI Taxonomy" id="1701085"/>
    <lineage>
        <taxon>Bacteria</taxon>
        <taxon>Bacillati</taxon>
        <taxon>Actinomycetota</taxon>
        <taxon>Actinomycetes</taxon>
        <taxon>Kitasatosporales</taxon>
        <taxon>Streptomycetaceae</taxon>
        <taxon>Streptomyces</taxon>
    </lineage>
</organism>
<dbReference type="Pfam" id="PF00698">
    <property type="entry name" value="Acyl_transf_1"/>
    <property type="match status" value="1"/>
</dbReference>
<dbReference type="GO" id="GO:0033068">
    <property type="term" value="P:macrolide biosynthetic process"/>
    <property type="evidence" value="ECO:0007669"/>
    <property type="project" value="UniProtKB-ARBA"/>
</dbReference>
<dbReference type="SUPFAM" id="SSF101173">
    <property type="entry name" value="Docking domain B of the erythromycin polyketide synthase (DEBS)"/>
    <property type="match status" value="1"/>
</dbReference>
<keyword evidence="2" id="KW-0596">Phosphopantetheine</keyword>
<reference evidence="8 9" key="1">
    <citation type="submission" date="2019-03" db="EMBL/GenBank/DDBJ databases">
        <authorList>
            <person name="Gonzalez-Pimentel J.L."/>
        </authorList>
    </citation>
    <scope>NUCLEOTIDE SEQUENCE [LARGE SCALE GENOMIC DNA]</scope>
    <source>
        <strain evidence="8 9">JCM 31289</strain>
    </source>
</reference>
<comment type="caution">
    <text evidence="8">The sequence shown here is derived from an EMBL/GenBank/DDBJ whole genome shotgun (WGS) entry which is preliminary data.</text>
</comment>
<dbReference type="InterPro" id="IPR014043">
    <property type="entry name" value="Acyl_transferase_dom"/>
</dbReference>
<keyword evidence="5" id="KW-0511">Multifunctional enzyme</keyword>
<proteinExistence type="predicted"/>
<dbReference type="SMART" id="SM00825">
    <property type="entry name" value="PKS_KS"/>
    <property type="match status" value="1"/>
</dbReference>
<dbReference type="FunFam" id="3.40.47.10:FF:000019">
    <property type="entry name" value="Polyketide synthase type I"/>
    <property type="match status" value="1"/>
</dbReference>
<dbReference type="SUPFAM" id="SSF52151">
    <property type="entry name" value="FabD/lysophospholipase-like"/>
    <property type="match status" value="1"/>
</dbReference>
<dbReference type="AlphaFoldDB" id="A0A4Z0FS73"/>
<dbReference type="Gene3D" id="3.40.366.10">
    <property type="entry name" value="Malonyl-Coenzyme A Acyl Carrier Protein, domain 2"/>
    <property type="match status" value="1"/>
</dbReference>
<dbReference type="PROSITE" id="PS52004">
    <property type="entry name" value="KS3_2"/>
    <property type="match status" value="1"/>
</dbReference>
<dbReference type="Pfam" id="PF08990">
    <property type="entry name" value="Docking"/>
    <property type="match status" value="1"/>
</dbReference>
<keyword evidence="3" id="KW-0597">Phosphoprotein</keyword>
<evidence type="ECO:0000256" key="5">
    <source>
        <dbReference type="ARBA" id="ARBA00023268"/>
    </source>
</evidence>
<dbReference type="SUPFAM" id="SSF53901">
    <property type="entry name" value="Thiolase-like"/>
    <property type="match status" value="1"/>
</dbReference>
<dbReference type="Gene3D" id="3.30.70.3290">
    <property type="match status" value="1"/>
</dbReference>
<dbReference type="InterPro" id="IPR001227">
    <property type="entry name" value="Ac_transferase_dom_sf"/>
</dbReference>
<dbReference type="GO" id="GO:0004312">
    <property type="term" value="F:fatty acid synthase activity"/>
    <property type="evidence" value="ECO:0007669"/>
    <property type="project" value="TreeGrafter"/>
</dbReference>
<comment type="cofactor">
    <cofactor evidence="1">
        <name>pantetheine 4'-phosphate</name>
        <dbReference type="ChEBI" id="CHEBI:47942"/>
    </cofactor>
</comment>
<evidence type="ECO:0000256" key="3">
    <source>
        <dbReference type="ARBA" id="ARBA00022553"/>
    </source>
</evidence>
<dbReference type="PROSITE" id="PS00606">
    <property type="entry name" value="KS3_1"/>
    <property type="match status" value="1"/>
</dbReference>
<evidence type="ECO:0000256" key="6">
    <source>
        <dbReference type="ARBA" id="ARBA00023315"/>
    </source>
</evidence>
<dbReference type="GO" id="GO:0031177">
    <property type="term" value="F:phosphopantetheine binding"/>
    <property type="evidence" value="ECO:0007669"/>
    <property type="project" value="UniProtKB-ARBA"/>
</dbReference>
<evidence type="ECO:0000313" key="9">
    <source>
        <dbReference type="Proteomes" id="UP000297948"/>
    </source>
</evidence>
<dbReference type="PANTHER" id="PTHR43775:SF51">
    <property type="entry name" value="INACTIVE PHENOLPHTHIOCEROL SYNTHESIS POLYKETIDE SYNTHASE TYPE I PKS1-RELATED"/>
    <property type="match status" value="1"/>
</dbReference>
<dbReference type="InterPro" id="IPR016039">
    <property type="entry name" value="Thiolase-like"/>
</dbReference>
<accession>A0A4Z0FS73</accession>
<dbReference type="InterPro" id="IPR050091">
    <property type="entry name" value="PKS_NRPS_Biosynth_Enz"/>
</dbReference>
<evidence type="ECO:0000256" key="2">
    <source>
        <dbReference type="ARBA" id="ARBA00022450"/>
    </source>
</evidence>
<dbReference type="PANTHER" id="PTHR43775">
    <property type="entry name" value="FATTY ACID SYNTHASE"/>
    <property type="match status" value="1"/>
</dbReference>
<dbReference type="InterPro" id="IPR014031">
    <property type="entry name" value="Ketoacyl_synth_C"/>
</dbReference>
<dbReference type="RefSeq" id="WP_135342362.1">
    <property type="nucleotide sequence ID" value="NZ_SRID01000544.1"/>
</dbReference>
<dbReference type="Gene3D" id="3.40.47.10">
    <property type="match status" value="1"/>
</dbReference>
<dbReference type="InterPro" id="IPR020841">
    <property type="entry name" value="PKS_Beta-ketoAc_synthase_dom"/>
</dbReference>
<dbReference type="CDD" id="cd00833">
    <property type="entry name" value="PKS"/>
    <property type="match status" value="1"/>
</dbReference>
<dbReference type="InterPro" id="IPR014030">
    <property type="entry name" value="Ketoacyl_synth_N"/>
</dbReference>
<evidence type="ECO:0000313" key="8">
    <source>
        <dbReference type="EMBL" id="TGA85985.1"/>
    </source>
</evidence>
<evidence type="ECO:0000256" key="1">
    <source>
        <dbReference type="ARBA" id="ARBA00001957"/>
    </source>
</evidence>
<keyword evidence="9" id="KW-1185">Reference proteome</keyword>
<dbReference type="InterPro" id="IPR015083">
    <property type="entry name" value="NorB/c/GfsB-D-like_docking"/>
</dbReference>
<dbReference type="InterPro" id="IPR016035">
    <property type="entry name" value="Acyl_Trfase/lysoPLipase"/>
</dbReference>
<dbReference type="InterPro" id="IPR036299">
    <property type="entry name" value="Polyketide_synth_docking_sf"/>
</dbReference>
<dbReference type="InterPro" id="IPR018201">
    <property type="entry name" value="Ketoacyl_synth_AS"/>
</dbReference>
<dbReference type="GO" id="GO:0006633">
    <property type="term" value="P:fatty acid biosynthetic process"/>
    <property type="evidence" value="ECO:0007669"/>
    <property type="project" value="InterPro"/>
</dbReference>
<dbReference type="InterPro" id="IPR032821">
    <property type="entry name" value="PKS_assoc"/>
</dbReference>
<dbReference type="EMBL" id="SRID01000544">
    <property type="protein sequence ID" value="TGA85985.1"/>
    <property type="molecule type" value="Genomic_DNA"/>
</dbReference>
<keyword evidence="4 8" id="KW-0808">Transferase</keyword>
<protein>
    <submittedName>
        <fullName evidence="8">Acyltransferase domain-containing protein</fullName>
    </submittedName>
</protein>
<evidence type="ECO:0000256" key="4">
    <source>
        <dbReference type="ARBA" id="ARBA00022679"/>
    </source>
</evidence>
<feature type="non-terminal residue" evidence="8">
    <location>
        <position position="618"/>
    </location>
</feature>
<name>A0A4Z0FS73_9ACTN</name>
<feature type="domain" description="Ketosynthase family 3 (KS3)" evidence="7">
    <location>
        <begin position="34"/>
        <end position="460"/>
    </location>
</feature>
<sequence length="618" mass="64855">MSNTEEKLRHFLKKVAADLHETRQRLQEVEAADGEPVAIVGMACRFPGGVADPEGLWRLVAEGRDAIGDFPTDRGWDLANLYHPDPDHPGTTYGREGGFVHDAGRFDPGFFGIGPREALSMDPQQRLLLEVTWEAFERAGIDPGARRGSKTGVFVGTGHQEYAALVQRATENFEGYLLTGGAASVLSGRVSYVFGLEGPAVTVDTACSSSLVTLHLACQSLRRGECSMALAGGAAVMASPGMFVEFARQRGLAPDGRCKAFSAGADGTGWGEGVGMLVLERLSDARRNGHRVLAVVRGSAVNQDGASNGLTAPNGPSQQRVIWDALSSARLSAADVDAVEAHGTGTSLGDPIEAQALLATYGQGRPADRPLWLGSVKSNIGHTQAAAGVAGVIKMVMALRHGTLPKSLHIDEPTPHVDWSAGAVELLTEAQDWPDTGRERRAGISSFGASGTNAHVILEQAPVEEVAEGGPEGGTPTAPAMVPWLVSARDERSLRAQADRLAGYVLAHPEVDPADLGRSLVTSRAVLEQRAVVVGGDREELLAGLRALAAGEEAGSPQVVTGRDTGPGDTVLVFPGQGSQWAGMAVELLDSSPVFGEAMGECERALAPFVEWSLEGVL</sequence>
<keyword evidence="6 8" id="KW-0012">Acyltransferase</keyword>
<evidence type="ECO:0000259" key="7">
    <source>
        <dbReference type="PROSITE" id="PS52004"/>
    </source>
</evidence>
<dbReference type="Proteomes" id="UP000297948">
    <property type="component" value="Unassembled WGS sequence"/>
</dbReference>
<dbReference type="OrthoDB" id="9778690at2"/>